<dbReference type="InterPro" id="IPR004585">
    <property type="entry name" value="DNA_recomb/repair_Rad52"/>
</dbReference>
<comment type="similarity">
    <text evidence="1">Belongs to the RAD52 family.</text>
</comment>
<name>A0AAN8A6Q6_9SACH</name>
<dbReference type="PANTHER" id="PTHR12132:SF1">
    <property type="entry name" value="DNA REPAIR PROTEIN RAD52 HOMOLOG"/>
    <property type="match status" value="1"/>
</dbReference>
<dbReference type="InterPro" id="IPR007232">
    <property type="entry name" value="Rad52_Rad59_Rad22"/>
</dbReference>
<proteinExistence type="inferred from homology"/>
<dbReference type="GO" id="GO:0005634">
    <property type="term" value="C:nucleus"/>
    <property type="evidence" value="ECO:0007669"/>
    <property type="project" value="InterPro"/>
</dbReference>
<feature type="compositionally biased region" description="Polar residues" evidence="7">
    <location>
        <begin position="406"/>
        <end position="434"/>
    </location>
</feature>
<dbReference type="GO" id="GO:0045002">
    <property type="term" value="P:double-strand break repair via single-strand annealing"/>
    <property type="evidence" value="ECO:0007669"/>
    <property type="project" value="InterPro"/>
</dbReference>
<feature type="region of interest" description="Disordered" evidence="7">
    <location>
        <begin position="231"/>
        <end position="262"/>
    </location>
</feature>
<evidence type="ECO:0000256" key="2">
    <source>
        <dbReference type="ARBA" id="ARBA00022763"/>
    </source>
</evidence>
<dbReference type="GO" id="GO:0006312">
    <property type="term" value="P:mitotic recombination"/>
    <property type="evidence" value="ECO:0007669"/>
    <property type="project" value="TreeGrafter"/>
</dbReference>
<comment type="caution">
    <text evidence="8">The sequence shown here is derived from an EMBL/GenBank/DDBJ whole genome shotgun (WGS) entry which is preliminary data.</text>
</comment>
<keyword evidence="9" id="KW-1185">Reference proteome</keyword>
<protein>
    <recommendedName>
        <fullName evidence="6">DNA repair and recombination protein RAD52</fullName>
    </recommendedName>
</protein>
<keyword evidence="2" id="KW-0227">DNA damage</keyword>
<evidence type="ECO:0000256" key="7">
    <source>
        <dbReference type="SAM" id="MobiDB-lite"/>
    </source>
</evidence>
<evidence type="ECO:0000256" key="1">
    <source>
        <dbReference type="ARBA" id="ARBA00006638"/>
    </source>
</evidence>
<evidence type="ECO:0000256" key="3">
    <source>
        <dbReference type="ARBA" id="ARBA00023172"/>
    </source>
</evidence>
<evidence type="ECO:0000256" key="5">
    <source>
        <dbReference type="ARBA" id="ARBA00037138"/>
    </source>
</evidence>
<gene>
    <name evidence="8" type="ORF">RI543_003047</name>
</gene>
<dbReference type="Proteomes" id="UP001306508">
    <property type="component" value="Unassembled WGS sequence"/>
</dbReference>
<keyword evidence="4" id="KW-0234">DNA repair</keyword>
<dbReference type="Gene3D" id="3.30.390.80">
    <property type="entry name" value="DNA repair protein Rad52/59/22"/>
    <property type="match status" value="1"/>
</dbReference>
<evidence type="ECO:0000256" key="6">
    <source>
        <dbReference type="ARBA" id="ARBA00041062"/>
    </source>
</evidence>
<keyword evidence="3" id="KW-0233">DNA recombination</keyword>
<dbReference type="PANTHER" id="PTHR12132">
    <property type="entry name" value="DNA REPAIR AND RECOMBINATION PROTEIN RAD52, RAD59"/>
    <property type="match status" value="1"/>
</dbReference>
<dbReference type="EMBL" id="JAWIZZ010000047">
    <property type="protein sequence ID" value="KAK5779162.1"/>
    <property type="molecule type" value="Genomic_DNA"/>
</dbReference>
<dbReference type="GO" id="GO:0000730">
    <property type="term" value="P:DNA recombinase assembly"/>
    <property type="evidence" value="ECO:0007669"/>
    <property type="project" value="InterPro"/>
</dbReference>
<evidence type="ECO:0000313" key="9">
    <source>
        <dbReference type="Proteomes" id="UP001306508"/>
    </source>
</evidence>
<feature type="compositionally biased region" description="Polar residues" evidence="7">
    <location>
        <begin position="467"/>
        <end position="476"/>
    </location>
</feature>
<organism evidence="8 9">
    <name type="scientific">Arxiozyma heterogenica</name>
    <dbReference type="NCBI Taxonomy" id="278026"/>
    <lineage>
        <taxon>Eukaryota</taxon>
        <taxon>Fungi</taxon>
        <taxon>Dikarya</taxon>
        <taxon>Ascomycota</taxon>
        <taxon>Saccharomycotina</taxon>
        <taxon>Saccharomycetes</taxon>
        <taxon>Saccharomycetales</taxon>
        <taxon>Saccharomycetaceae</taxon>
        <taxon>Arxiozyma</taxon>
    </lineage>
</organism>
<dbReference type="FunFam" id="3.30.390.80:FF:000001">
    <property type="entry name" value="DNA repair protein RAD52 homolog"/>
    <property type="match status" value="1"/>
</dbReference>
<feature type="compositionally biased region" description="Polar residues" evidence="7">
    <location>
        <begin position="232"/>
        <end position="262"/>
    </location>
</feature>
<dbReference type="NCBIfam" id="TIGR00607">
    <property type="entry name" value="rad52"/>
    <property type="match status" value="1"/>
</dbReference>
<sequence>MNIKEEKKTDFSNSSFNDIQAKLDKKLGPEYISKRIGFGSNRVAYIEGWRAINLANQIFGYNGWSTEVKQVIIDFLDERQGKFCIGCTAIVRVTLANGTFREDIGYGTVENERRKAAAFERAKKSAVTDALKRSLRSFGNALGNCLYDKDFLAKIDKVKFDPPDFDENNLFRPSDEISEVSRSGTIDMDNTCANINNSSNSSTNTATATSVATTSNQYIPNKRRQLLKVGEPSTNTTINDNKSAATSVSSNITSNPFDENAQNRYNRTTKNTITKQEQEDLLDDSLMFSDDFQDEDFAITSNQNHLIANTNSETNEGKENLNTDLNYPVTFVTGKGAVSLQNKQISNETVFNPKYQAQSIKHILDQTTSKHVPANILKEKPTSKEKIYNQYAPKGKGIGQREDSSDQYNKNESSDKISINSTDNDTNNKPITTDSFKEPKKTPQQTVVASNKKFAPPSSVVHPNSYLAVQNNQQITPGRREVGRPKVNPLQLRKPNP</sequence>
<reference evidence="9" key="1">
    <citation type="submission" date="2023-07" db="EMBL/GenBank/DDBJ databases">
        <title>A draft genome of Kazachstania heterogenica Y-27499.</title>
        <authorList>
            <person name="Donic C."/>
            <person name="Kralova J.S."/>
            <person name="Fidel L."/>
            <person name="Ben-Dor S."/>
            <person name="Jung S."/>
        </authorList>
    </citation>
    <scope>NUCLEOTIDE SEQUENCE [LARGE SCALE GENOMIC DNA]</scope>
    <source>
        <strain evidence="9">Y27499</strain>
    </source>
</reference>
<dbReference type="GO" id="GO:0003697">
    <property type="term" value="F:single-stranded DNA binding"/>
    <property type="evidence" value="ECO:0007669"/>
    <property type="project" value="UniProtKB-ARBA"/>
</dbReference>
<dbReference type="Pfam" id="PF04098">
    <property type="entry name" value="Rad52_Rad22"/>
    <property type="match status" value="1"/>
</dbReference>
<dbReference type="InterPro" id="IPR041247">
    <property type="entry name" value="Rad52_fam"/>
</dbReference>
<feature type="region of interest" description="Disordered" evidence="7">
    <location>
        <begin position="392"/>
        <end position="497"/>
    </location>
</feature>
<dbReference type="AlphaFoldDB" id="A0AAN8A6Q6"/>
<evidence type="ECO:0000256" key="4">
    <source>
        <dbReference type="ARBA" id="ARBA00023204"/>
    </source>
</evidence>
<dbReference type="InterPro" id="IPR042525">
    <property type="entry name" value="Rad52_Rad59_Rad22_sf"/>
</dbReference>
<dbReference type="SUPFAM" id="SSF54768">
    <property type="entry name" value="dsRNA-binding domain-like"/>
    <property type="match status" value="1"/>
</dbReference>
<comment type="function">
    <text evidence="5">Involved in DNA double-strand break (DSB) repair and recombination. Promotes the annealing of complementary single-stranded DNA and by stimulation of the RAD51 recombinase.</text>
</comment>
<accession>A0AAN8A6Q6</accession>
<evidence type="ECO:0000313" key="8">
    <source>
        <dbReference type="EMBL" id="KAK5779162.1"/>
    </source>
</evidence>